<name>A0ACC1CSF4_9NEOP</name>
<protein>
    <submittedName>
        <fullName evidence="1">Uncharacterized protein</fullName>
    </submittedName>
</protein>
<dbReference type="Proteomes" id="UP000824533">
    <property type="component" value="Linkage Group LG17"/>
</dbReference>
<evidence type="ECO:0000313" key="1">
    <source>
        <dbReference type="EMBL" id="KAJ0174542.1"/>
    </source>
</evidence>
<accession>A0ACC1CSF4</accession>
<reference evidence="1 2" key="1">
    <citation type="journal article" date="2021" name="Front. Genet.">
        <title>Chromosome-Level Genome Assembly Reveals Significant Gene Expansion in the Toll and IMD Signaling Pathways of Dendrolimus kikuchii.</title>
        <authorList>
            <person name="Zhou J."/>
            <person name="Wu P."/>
            <person name="Xiong Z."/>
            <person name="Liu N."/>
            <person name="Zhao N."/>
            <person name="Ji M."/>
            <person name="Qiu Y."/>
            <person name="Yang B."/>
        </authorList>
    </citation>
    <scope>NUCLEOTIDE SEQUENCE [LARGE SCALE GENOMIC DNA]</scope>
    <source>
        <strain evidence="1">Ann1</strain>
    </source>
</reference>
<sequence>MSYPNPTENKGFAQTIGSDSNTSRTCSHEHGKMSSSMPLSDAALLSILENWSGIDSEDDVELPFVPSLRETLLILPDDDLIDHRLEDLFAGATDDNVAAGEDASTVLFRQWSYSCHIWESLSDNGHILAT</sequence>
<organism evidence="1 2">
    <name type="scientific">Dendrolimus kikuchii</name>
    <dbReference type="NCBI Taxonomy" id="765133"/>
    <lineage>
        <taxon>Eukaryota</taxon>
        <taxon>Metazoa</taxon>
        <taxon>Ecdysozoa</taxon>
        <taxon>Arthropoda</taxon>
        <taxon>Hexapoda</taxon>
        <taxon>Insecta</taxon>
        <taxon>Pterygota</taxon>
        <taxon>Neoptera</taxon>
        <taxon>Endopterygota</taxon>
        <taxon>Lepidoptera</taxon>
        <taxon>Glossata</taxon>
        <taxon>Ditrysia</taxon>
        <taxon>Bombycoidea</taxon>
        <taxon>Lasiocampidae</taxon>
        <taxon>Dendrolimus</taxon>
    </lineage>
</organism>
<comment type="caution">
    <text evidence="1">The sequence shown here is derived from an EMBL/GenBank/DDBJ whole genome shotgun (WGS) entry which is preliminary data.</text>
</comment>
<dbReference type="EMBL" id="CM034403">
    <property type="protein sequence ID" value="KAJ0174542.1"/>
    <property type="molecule type" value="Genomic_DNA"/>
</dbReference>
<gene>
    <name evidence="1" type="ORF">K1T71_009650</name>
</gene>
<evidence type="ECO:0000313" key="2">
    <source>
        <dbReference type="Proteomes" id="UP000824533"/>
    </source>
</evidence>
<proteinExistence type="predicted"/>
<keyword evidence="2" id="KW-1185">Reference proteome</keyword>